<dbReference type="InParanoid" id="G4TZP6"/>
<protein>
    <submittedName>
        <fullName evidence="2">Uncharacterized protein</fullName>
    </submittedName>
</protein>
<dbReference type="AlphaFoldDB" id="G4TZP6"/>
<comment type="caution">
    <text evidence="2">The sequence shown here is derived from an EMBL/GenBank/DDBJ whole genome shotgun (WGS) entry which is preliminary data.</text>
</comment>
<accession>G4TZP6</accession>
<reference evidence="2 3" key="1">
    <citation type="journal article" date="2011" name="PLoS Pathog.">
        <title>Endophytic Life Strategies Decoded by Genome and Transcriptome Analyses of the Mutualistic Root Symbiont Piriformospora indica.</title>
        <authorList>
            <person name="Zuccaro A."/>
            <person name="Lahrmann U."/>
            <person name="Guldener U."/>
            <person name="Langen G."/>
            <person name="Pfiffi S."/>
            <person name="Biedenkopf D."/>
            <person name="Wong P."/>
            <person name="Samans B."/>
            <person name="Grimm C."/>
            <person name="Basiewicz M."/>
            <person name="Murat C."/>
            <person name="Martin F."/>
            <person name="Kogel K.H."/>
        </authorList>
    </citation>
    <scope>NUCLEOTIDE SEQUENCE [LARGE SCALE GENOMIC DNA]</scope>
    <source>
        <strain evidence="2 3">DSM 11827</strain>
    </source>
</reference>
<sequence length="66" mass="7351">MTKKFEEDVMSVNQRKSRGGRQNCTVPSVLHNAISMSGHGGQKSFKIRKNKPVKPQVRQPASVNSE</sequence>
<name>G4TZP6_SERID</name>
<evidence type="ECO:0000256" key="1">
    <source>
        <dbReference type="SAM" id="MobiDB-lite"/>
    </source>
</evidence>
<evidence type="ECO:0000313" key="3">
    <source>
        <dbReference type="Proteomes" id="UP000007148"/>
    </source>
</evidence>
<dbReference type="Proteomes" id="UP000007148">
    <property type="component" value="Unassembled WGS sequence"/>
</dbReference>
<keyword evidence="3" id="KW-1185">Reference proteome</keyword>
<dbReference type="HOGENOM" id="CLU_2832107_0_0_1"/>
<organism evidence="2 3">
    <name type="scientific">Serendipita indica (strain DSM 11827)</name>
    <name type="common">Root endophyte fungus</name>
    <name type="synonym">Piriformospora indica</name>
    <dbReference type="NCBI Taxonomy" id="1109443"/>
    <lineage>
        <taxon>Eukaryota</taxon>
        <taxon>Fungi</taxon>
        <taxon>Dikarya</taxon>
        <taxon>Basidiomycota</taxon>
        <taxon>Agaricomycotina</taxon>
        <taxon>Agaricomycetes</taxon>
        <taxon>Sebacinales</taxon>
        <taxon>Serendipitaceae</taxon>
        <taxon>Serendipita</taxon>
    </lineage>
</organism>
<evidence type="ECO:0000313" key="2">
    <source>
        <dbReference type="EMBL" id="CCA76789.1"/>
    </source>
</evidence>
<proteinExistence type="predicted"/>
<gene>
    <name evidence="2" type="ORF">PIIN_10775</name>
</gene>
<feature type="region of interest" description="Disordered" evidence="1">
    <location>
        <begin position="1"/>
        <end position="66"/>
    </location>
</feature>
<dbReference type="EMBL" id="CAFZ01001001">
    <property type="protein sequence ID" value="CCA76789.1"/>
    <property type="molecule type" value="Genomic_DNA"/>
</dbReference>